<dbReference type="InterPro" id="IPR051185">
    <property type="entry name" value="ASPM"/>
</dbReference>
<feature type="compositionally biased region" description="Acidic residues" evidence="6">
    <location>
        <begin position="2538"/>
        <end position="2550"/>
    </location>
</feature>
<keyword evidence="9" id="KW-1185">Reference proteome</keyword>
<keyword evidence="2" id="KW-0963">Cytoplasm</keyword>
<feature type="region of interest" description="Disordered" evidence="6">
    <location>
        <begin position="183"/>
        <end position="331"/>
    </location>
</feature>
<feature type="region of interest" description="Disordered" evidence="6">
    <location>
        <begin position="1158"/>
        <end position="1193"/>
    </location>
</feature>
<dbReference type="Gene3D" id="1.20.1270.70">
    <property type="entry name" value="Designed single chain three-helix bundle"/>
    <property type="match status" value="1"/>
</dbReference>
<feature type="compositionally biased region" description="Polar residues" evidence="6">
    <location>
        <begin position="1632"/>
        <end position="1652"/>
    </location>
</feature>
<feature type="compositionally biased region" description="Basic and acidic residues" evidence="6">
    <location>
        <begin position="2159"/>
        <end position="2174"/>
    </location>
</feature>
<feature type="region of interest" description="Disordered" evidence="6">
    <location>
        <begin position="780"/>
        <end position="863"/>
    </location>
</feature>
<feature type="region of interest" description="Disordered" evidence="6">
    <location>
        <begin position="2284"/>
        <end position="2346"/>
    </location>
</feature>
<feature type="compositionally biased region" description="Basic and acidic residues" evidence="6">
    <location>
        <begin position="2292"/>
        <end position="2304"/>
    </location>
</feature>
<feature type="compositionally biased region" description="Basic and acidic residues" evidence="6">
    <location>
        <begin position="3166"/>
        <end position="3256"/>
    </location>
</feature>
<feature type="region of interest" description="Disordered" evidence="6">
    <location>
        <begin position="2759"/>
        <end position="2779"/>
    </location>
</feature>
<evidence type="ECO:0000256" key="5">
    <source>
        <dbReference type="SAM" id="Coils"/>
    </source>
</evidence>
<protein>
    <recommendedName>
        <fullName evidence="7">RIIa domain-containing protein</fullName>
    </recommendedName>
</protein>
<dbReference type="SUPFAM" id="SSF47391">
    <property type="entry name" value="Dimerization-anchoring domain of cAMP-dependent PK regulatory subunit"/>
    <property type="match status" value="1"/>
</dbReference>
<dbReference type="EMBL" id="OU895880">
    <property type="protein sequence ID" value="CAG9811277.1"/>
    <property type="molecule type" value="Genomic_DNA"/>
</dbReference>
<feature type="compositionally biased region" description="Basic and acidic residues" evidence="6">
    <location>
        <begin position="3016"/>
        <end position="3036"/>
    </location>
</feature>
<dbReference type="PANTHER" id="PTHR22706:SF1">
    <property type="entry name" value="ASSEMBLY FACTOR FOR SPINDLE MICROTUBULES"/>
    <property type="match status" value="1"/>
</dbReference>
<feature type="compositionally biased region" description="Polar residues" evidence="6">
    <location>
        <begin position="1214"/>
        <end position="1227"/>
    </location>
</feature>
<feature type="compositionally biased region" description="Polar residues" evidence="6">
    <location>
        <begin position="2305"/>
        <end position="2333"/>
    </location>
</feature>
<dbReference type="GO" id="GO:0000278">
    <property type="term" value="P:mitotic cell cycle"/>
    <property type="evidence" value="ECO:0007669"/>
    <property type="project" value="TreeGrafter"/>
</dbReference>
<feature type="region of interest" description="Disordered" evidence="6">
    <location>
        <begin position="3348"/>
        <end position="3381"/>
    </location>
</feature>
<dbReference type="GO" id="GO:0000922">
    <property type="term" value="C:spindle pole"/>
    <property type="evidence" value="ECO:0007669"/>
    <property type="project" value="TreeGrafter"/>
</dbReference>
<feature type="compositionally biased region" description="Basic and acidic residues" evidence="6">
    <location>
        <begin position="839"/>
        <end position="858"/>
    </location>
</feature>
<gene>
    <name evidence="8" type="ORF">CHIRRI_LOCUS14086</name>
</gene>
<feature type="compositionally biased region" description="Low complexity" evidence="6">
    <location>
        <begin position="1446"/>
        <end position="1457"/>
    </location>
</feature>
<feature type="coiled-coil region" evidence="5">
    <location>
        <begin position="557"/>
        <end position="591"/>
    </location>
</feature>
<feature type="compositionally biased region" description="Polar residues" evidence="6">
    <location>
        <begin position="1942"/>
        <end position="1975"/>
    </location>
</feature>
<dbReference type="GO" id="GO:0051295">
    <property type="term" value="P:establishment of meiotic spindle localization"/>
    <property type="evidence" value="ECO:0007669"/>
    <property type="project" value="TreeGrafter"/>
</dbReference>
<feature type="compositionally biased region" description="Polar residues" evidence="6">
    <location>
        <begin position="3051"/>
        <end position="3060"/>
    </location>
</feature>
<accession>A0A9N9WVW6</accession>
<keyword evidence="4" id="KW-0112">Calmodulin-binding</keyword>
<feature type="region of interest" description="Disordered" evidence="6">
    <location>
        <begin position="1403"/>
        <end position="1479"/>
    </location>
</feature>
<evidence type="ECO:0000259" key="7">
    <source>
        <dbReference type="SMART" id="SM00394"/>
    </source>
</evidence>
<feature type="region of interest" description="Disordered" evidence="6">
    <location>
        <begin position="2417"/>
        <end position="2555"/>
    </location>
</feature>
<organism evidence="8 9">
    <name type="scientific">Chironomus riparius</name>
    <dbReference type="NCBI Taxonomy" id="315576"/>
    <lineage>
        <taxon>Eukaryota</taxon>
        <taxon>Metazoa</taxon>
        <taxon>Ecdysozoa</taxon>
        <taxon>Arthropoda</taxon>
        <taxon>Hexapoda</taxon>
        <taxon>Insecta</taxon>
        <taxon>Pterygota</taxon>
        <taxon>Neoptera</taxon>
        <taxon>Endopterygota</taxon>
        <taxon>Diptera</taxon>
        <taxon>Nematocera</taxon>
        <taxon>Chironomoidea</taxon>
        <taxon>Chironomidae</taxon>
        <taxon>Chironominae</taxon>
        <taxon>Chironomus</taxon>
    </lineage>
</organism>
<dbReference type="SMART" id="SM00394">
    <property type="entry name" value="RIIa"/>
    <property type="match status" value="1"/>
</dbReference>
<dbReference type="Gene3D" id="1.20.890.10">
    <property type="entry name" value="cAMP-dependent protein kinase regulatory subunit, dimerization-anchoring domain"/>
    <property type="match status" value="1"/>
</dbReference>
<dbReference type="PANTHER" id="PTHR22706">
    <property type="entry name" value="ASSEMBLY FACTOR FOR SPINDLE MICROTUBULES"/>
    <property type="match status" value="1"/>
</dbReference>
<evidence type="ECO:0000256" key="4">
    <source>
        <dbReference type="ARBA" id="ARBA00022860"/>
    </source>
</evidence>
<reference evidence="8" key="2">
    <citation type="submission" date="2022-10" db="EMBL/GenBank/DDBJ databases">
        <authorList>
            <consortium name="ENA_rothamsted_submissions"/>
            <consortium name="culmorum"/>
            <person name="King R."/>
        </authorList>
    </citation>
    <scope>NUCLEOTIDE SEQUENCE</scope>
</reference>
<feature type="compositionally biased region" description="Polar residues" evidence="6">
    <location>
        <begin position="2175"/>
        <end position="2189"/>
    </location>
</feature>
<dbReference type="InterPro" id="IPR003117">
    <property type="entry name" value="cAMP_dep_PK_reg_su_I/II_a/b"/>
</dbReference>
<dbReference type="PROSITE" id="PS50096">
    <property type="entry name" value="IQ"/>
    <property type="match status" value="6"/>
</dbReference>
<dbReference type="OrthoDB" id="6161835at2759"/>
<dbReference type="GO" id="GO:0005737">
    <property type="term" value="C:cytoplasm"/>
    <property type="evidence" value="ECO:0007669"/>
    <property type="project" value="UniProtKB-SubCell"/>
</dbReference>
<evidence type="ECO:0000256" key="2">
    <source>
        <dbReference type="ARBA" id="ARBA00022490"/>
    </source>
</evidence>
<name>A0A9N9WVW6_9DIPT</name>
<feature type="compositionally biased region" description="Basic and acidic residues" evidence="6">
    <location>
        <begin position="2094"/>
        <end position="2131"/>
    </location>
</feature>
<dbReference type="InterPro" id="IPR000048">
    <property type="entry name" value="IQ_motif_EF-hand-BS"/>
</dbReference>
<dbReference type="CDD" id="cd12100">
    <property type="entry name" value="DD_CABYR_SP17"/>
    <property type="match status" value="1"/>
</dbReference>
<evidence type="ECO:0000313" key="9">
    <source>
        <dbReference type="Proteomes" id="UP001153620"/>
    </source>
</evidence>
<feature type="coiled-coil region" evidence="5">
    <location>
        <begin position="1851"/>
        <end position="1881"/>
    </location>
</feature>
<proteinExistence type="predicted"/>
<feature type="compositionally biased region" description="Polar residues" evidence="6">
    <location>
        <begin position="241"/>
        <end position="255"/>
    </location>
</feature>
<evidence type="ECO:0000313" key="8">
    <source>
        <dbReference type="EMBL" id="CAG9811277.1"/>
    </source>
</evidence>
<feature type="compositionally biased region" description="Polar residues" evidence="6">
    <location>
        <begin position="3303"/>
        <end position="3330"/>
    </location>
</feature>
<evidence type="ECO:0000256" key="1">
    <source>
        <dbReference type="ARBA" id="ARBA00004496"/>
    </source>
</evidence>
<dbReference type="Proteomes" id="UP001153620">
    <property type="component" value="Chromosome 4"/>
</dbReference>
<feature type="compositionally biased region" description="Basic and acidic residues" evidence="6">
    <location>
        <begin position="2431"/>
        <end position="2465"/>
    </location>
</feature>
<feature type="compositionally biased region" description="Low complexity" evidence="6">
    <location>
        <begin position="3275"/>
        <end position="3288"/>
    </location>
</feature>
<dbReference type="SMART" id="SM00015">
    <property type="entry name" value="IQ"/>
    <property type="match status" value="6"/>
</dbReference>
<feature type="compositionally biased region" description="Basic and acidic residues" evidence="6">
    <location>
        <begin position="3290"/>
        <end position="3302"/>
    </location>
</feature>
<feature type="region of interest" description="Disordered" evidence="6">
    <location>
        <begin position="2079"/>
        <end position="2189"/>
    </location>
</feature>
<feature type="compositionally biased region" description="Basic and acidic residues" evidence="6">
    <location>
        <begin position="1421"/>
        <end position="1445"/>
    </location>
</feature>
<feature type="compositionally biased region" description="Basic and acidic residues" evidence="6">
    <location>
        <begin position="1261"/>
        <end position="1273"/>
    </location>
</feature>
<comment type="subcellular location">
    <subcellularLocation>
        <location evidence="1">Cytoplasm</location>
    </subcellularLocation>
</comment>
<feature type="compositionally biased region" description="Polar residues" evidence="6">
    <location>
        <begin position="1613"/>
        <end position="1625"/>
    </location>
</feature>
<feature type="coiled-coil region" evidence="5">
    <location>
        <begin position="1059"/>
        <end position="1086"/>
    </location>
</feature>
<feature type="coiled-coil region" evidence="5">
    <location>
        <begin position="2838"/>
        <end position="2872"/>
    </location>
</feature>
<feature type="compositionally biased region" description="Basic and acidic residues" evidence="6">
    <location>
        <begin position="2901"/>
        <end position="2912"/>
    </location>
</feature>
<reference evidence="8" key="1">
    <citation type="submission" date="2022-01" db="EMBL/GenBank/DDBJ databases">
        <authorList>
            <person name="King R."/>
        </authorList>
    </citation>
    <scope>NUCLEOTIDE SEQUENCE</scope>
</reference>
<feature type="region of interest" description="Disordered" evidence="6">
    <location>
        <begin position="2901"/>
        <end position="2923"/>
    </location>
</feature>
<feature type="region of interest" description="Disordered" evidence="6">
    <location>
        <begin position="1893"/>
        <end position="1975"/>
    </location>
</feature>
<keyword evidence="5" id="KW-0175">Coiled coil</keyword>
<feature type="compositionally biased region" description="Polar residues" evidence="6">
    <location>
        <begin position="283"/>
        <end position="318"/>
    </location>
</feature>
<feature type="compositionally biased region" description="Basic and acidic residues" evidence="6">
    <location>
        <begin position="2472"/>
        <end position="2505"/>
    </location>
</feature>
<feature type="region of interest" description="Disordered" evidence="6">
    <location>
        <begin position="615"/>
        <end position="653"/>
    </location>
</feature>
<feature type="compositionally biased region" description="Polar residues" evidence="6">
    <location>
        <begin position="3357"/>
        <end position="3379"/>
    </location>
</feature>
<feature type="region of interest" description="Disordered" evidence="6">
    <location>
        <begin position="1585"/>
        <end position="1652"/>
    </location>
</feature>
<dbReference type="Pfam" id="PF02197">
    <property type="entry name" value="RIIa"/>
    <property type="match status" value="1"/>
</dbReference>
<feature type="compositionally biased region" description="Polar residues" evidence="6">
    <location>
        <begin position="3005"/>
        <end position="3014"/>
    </location>
</feature>
<feature type="domain" description="RIIa" evidence="7">
    <location>
        <begin position="10"/>
        <end position="47"/>
    </location>
</feature>
<feature type="compositionally biased region" description="Basic and acidic residues" evidence="6">
    <location>
        <begin position="1228"/>
        <end position="1239"/>
    </location>
</feature>
<feature type="compositionally biased region" description="Low complexity" evidence="6">
    <location>
        <begin position="1241"/>
        <end position="1252"/>
    </location>
</feature>
<feature type="region of interest" description="Disordered" evidence="6">
    <location>
        <begin position="3398"/>
        <end position="3419"/>
    </location>
</feature>
<keyword evidence="3" id="KW-0677">Repeat</keyword>
<feature type="region of interest" description="Disordered" evidence="6">
    <location>
        <begin position="3005"/>
        <end position="3061"/>
    </location>
</feature>
<dbReference type="InterPro" id="IPR047579">
    <property type="entry name" value="DD_CABYR_SP17"/>
</dbReference>
<feature type="region of interest" description="Disordered" evidence="6">
    <location>
        <begin position="1214"/>
        <end position="1311"/>
    </location>
</feature>
<feature type="compositionally biased region" description="Basic and acidic residues" evidence="6">
    <location>
        <begin position="2141"/>
        <end position="2152"/>
    </location>
</feature>
<feature type="compositionally biased region" description="Basic and acidic residues" evidence="6">
    <location>
        <begin position="1286"/>
        <end position="1296"/>
    </location>
</feature>
<dbReference type="SUPFAM" id="SSF57997">
    <property type="entry name" value="Tropomyosin"/>
    <property type="match status" value="1"/>
</dbReference>
<dbReference type="GO" id="GO:0005516">
    <property type="term" value="F:calmodulin binding"/>
    <property type="evidence" value="ECO:0007669"/>
    <property type="project" value="UniProtKB-KW"/>
</dbReference>
<feature type="compositionally biased region" description="Polar residues" evidence="6">
    <location>
        <begin position="1158"/>
        <end position="1181"/>
    </location>
</feature>
<dbReference type="CDD" id="cd23767">
    <property type="entry name" value="IQCD"/>
    <property type="match status" value="5"/>
</dbReference>
<feature type="region of interest" description="Disordered" evidence="6">
    <location>
        <begin position="3166"/>
        <end position="3332"/>
    </location>
</feature>
<feature type="compositionally biased region" description="Acidic residues" evidence="6">
    <location>
        <begin position="629"/>
        <end position="648"/>
    </location>
</feature>
<feature type="compositionally biased region" description="Basic and acidic residues" evidence="6">
    <location>
        <begin position="1585"/>
        <end position="1599"/>
    </location>
</feature>
<evidence type="ECO:0000256" key="3">
    <source>
        <dbReference type="ARBA" id="ARBA00022737"/>
    </source>
</evidence>
<dbReference type="Pfam" id="PF00612">
    <property type="entry name" value="IQ"/>
    <property type="match status" value="6"/>
</dbReference>
<feature type="region of interest" description="Disordered" evidence="6">
    <location>
        <begin position="440"/>
        <end position="459"/>
    </location>
</feature>
<feature type="compositionally biased region" description="Polar residues" evidence="6">
    <location>
        <begin position="805"/>
        <end position="816"/>
    </location>
</feature>
<dbReference type="GO" id="GO:0007051">
    <property type="term" value="P:spindle organization"/>
    <property type="evidence" value="ECO:0007669"/>
    <property type="project" value="TreeGrafter"/>
</dbReference>
<sequence>MPRITPKIPQGLEELMLNLAKSVIKENPQNLYEFAAEYFEKLLKERDGKVDDSYKKLPAYKAYKRAKIEKNRLEIEGIKVELESRRRIASAQTSRSFSRSSSATKYVEKLPKIASSSADAESVPVEAERSKKSVKKLPNISGTAVKVAVGTAAVGVTVGAVKPALMAVKPQRKSEEIVEFNGDLEIGSNVEGDVPQSGSDDSVGTEGLSQDAEVDSRAFGDDQVETVINNEKIEDSEVKPASSQPDATESVSFYENSDDLLKTSTKNTQSSEEDPIAEPQAAQECQENPQNLNFEQPNSLDSPNPQEAPQLYQTNPQEPVQPLDTNPPDDIIECSTVDINFLNRESALIDDILTENSNEIMENGIDSNERKADGNDGDKINKIAGNKINDDENIGMTDKVDGTKVEESIDDDVKNYENSELNQKVEDEKLVKNVSINSASSAENDYHSSNPSIKSSEFSNLSGDSVKYEVLNVSSDTQESQSFDDNFAGNVEVLDENLQEINQNLSKSEPKVKEPSEFGSELINKIRYFEENSEVLEDSEEIVEDMETKFEKFGEIMKKIEESDERTEEDYVKLSKEVDNESANLENIDKNQVTSTENVVVEPEKNLEVAEIISTVPDQLEDKPQPPEDNADNPEYDFNDFNPEDPNEDSASPIKKSLKIHQFIEEDSKIFEQEVVNIENILDTPEKIDGNFNDLEAIKEVEFEDMNSTTVDPEVNVEAQDTNLLGLSSDDNINNDESTKIIETVNSQDNVEAEVANFLNLSANGINDVDKNVESEPTANFKAEELKNPNSDLIKSSKDSGEPTIASTTHKSLLQAPQNPEVPQSPPPKPHEPVSSPDYYHEVDSKATTAEMKDDEFIFKSPRNSDISKIIEQEFAVDDISIKKSVQGNESEISGRNDIELSQQNVNEAATGSDNINGGEKVDDKIELANVDEGRKVEVDVDNLVAAQDKFTDTEKDKAALKIQSMFRGYQVRKSSKIQKFEEKLGEIVNNKFEPKPQEPSEFGSELVSIIQDFKKNDEDSEEVVVDMETKFEKFGEIMRKIEESDEKVDIKDDQGEDLVKVTDNKSEIEHNLNNIEEAVEETDLKSQEYSIKNDINVEDEKSINNVDEVDVVPGLATVLTLDPQNPEETTTLVDGNVTESSKDEDFIDILLNQTALKDSNEATGQEVKPTSNRTKRSISPETGEIIEDPLTIEHEDSWTDDFDVLKIHQKRQTSASEAIQNGNADNSKTKIENLEDSNKISPIIPQTSSIQDGIDEVDSNFDHQPQDARPSDNESADNSHPSYSDSRKVKDKDSAEPVTILDSPEPIKHDDNVELIEEQTKIVEVNNFEGKEEPKINEIVSKGEESIKNVNKDVSADVENPQSNIDTSAIIDEELKGNFEELSKSEHENRLNFDAIEPLNEVKASDVVSPAINKSIDSSNNHKVDETENKDVELIDEKLSKQPEDSSSSDSSNDLSGFNYEVLPSPPTDSPGETENDEHFDEIVRNLTPNSKENEEIEQSFEKIVENLDENVESLDGNLRILEGKVENLDGNVEILDGKEENLNEKMENLDEKVENLNEKMENLDEKVVNLDGKVEKLNKKIENWDGKGENLDKKMENFDEEVGNSVKNEKISQNMKNSITNPENSDKNPENSNQNPEKSTETPENTTRNAQIFDKYLDIYDENLENFEFFTNNPDGTLKKSHKIVEKLNEIVDDEVAKYVEKMETEFEGIESNDENLGAENEATGKIEGEAQFDVFEYAVPDEEVAEEKPVKSIDLPLVFKIGENIKIETENEEFSSPEPEVIEESVIKEQFKPQHSENIPIPQLKSSPKNLNDQENAAVKIQSFFRGFKVRKSTKPKKRSPKESSIFGNELVDKIQEFEEKSENLENSDEKLEDMETKFEKFGEIMKKIEESEENVNIQKDQVKDSDSISKAFRLQTEDSMKSDQNSYTNLHEKEEILSSETSNPVDSQELKTSNPEVTNQHQDNITTDQILNPLQGFSKLSEKFEPKIEENSAEQAAVKIQSLFRGFKVRKSNPPKKYKQNVKEPSAFGSELVDKIEEFEEKVENSDEVVEDMEVKFEKFGEIMKKIEESEKVVDEKSEKILENSGSNIEHAEEFQEKSDENVKNKNILDPKTQRNKENFVQKDVKVTECQANDDIVEVKDANSDKIQKPSTKSSKSEENVSNKDKEPKNHSNLTSKSSENTEQANAAVKIQSFFRGFKVRLSNPTNKKNVEEPSEFGCELVEKIQDFEENKEILESSDENLVDMEEKFEKFGEIMRKIEESDEKIEENSEELIEKVNIQEEQAQSNSEEKLENCDKNLLKSENSTNVKQDSNGIKLPTDSSPSPNSSATKEEQKQATVDETNAAVKIQSVFRGFNVRKSSKPKPQEASAFGSELIDTIQDFQAKNENSDEYVEDMEVTFEKFGDIMKKIEESEGNVEKIEGNGSKETGKFDEKLENSDEKLENSDEKLENSYEKLEKFDGKLGNSDGKLENSDGKLENSEGKLENSDEKFENALKSDENSKSQPQTKPRPPLALPQATEEPPKSPQNQQQNPEADEMSGEYEEVDQLSTIYEQNSVEEEACIERIISYCGPKLEHNVNELNEKIICGQEESQAEFGSASENEKLIGKKVKIPNLIKSEVPKEAEAQNFDSKIDIKSQKFVKIGDKFVRVEEGQEIIDDAPKTDNEVLENLAKSTEKLTKFSEKLSKSPAKNSSFDDTSEKFEEISKQFDQISKEYDKLYKKIEEKFEENLLVVQENSVNFGKVEILDGKNDEFEVKSDENSENSNTVSNEPQIDEQAKAAVKIQSSFRGYKVRKSRFQNFRDNLSEKFNIKSEQKVEEPSSFGSELVEKIKDFNENEENSSDLGENLEKMEEKFEKFGQIMKKIEESGEKVEGLDGKFNIQEDREVNLKENVTKFDEKSENFEEKSENSASKIDNFVKNDEKLEENSENFMKIYENSTIFEQDLMLDSKNLDTKTSTQENFDDFDMDSLEYEANIQNISTNVNENAPKIEENLQNLTKIDNKAGNSTKPAENFKADDKSSTKSPEKLDTKVSQKPSKIPIKEKSQQKLSIKSESLQDLLPSDSKSINKLSHSTDHTPLLSPINSDLNLLRRQSYIDSVLHELEGSHVIEGGLIGYGDQFNDLQAGNTENLHRDVEFEQDIEPWMENEGKAKDLNEVCGKIEENRENSDENQENEVKNRENSSEKRENLEENRENSDEKQENFEVNRENSDEKQEIEVKNLENLNEKQEKFEETRKNSDEKQENVEENRENSNENQENNENSDEKNDNFQENSEILNENLLNSEENVEKLIKSDEKFHQSSPNPLNTLKKSSIFPQNPTISSSSHQKIIPVATVQPENIKALTLKSQAKPESEVNQPKQSSIPNHSKQAKNSIMRQKTMPVQFESSVMRVLPKHLRKRIQSAEGEKKKKRPVLMQ</sequence>
<evidence type="ECO:0000256" key="6">
    <source>
        <dbReference type="SAM" id="MobiDB-lite"/>
    </source>
</evidence>